<proteinExistence type="inferred from homology"/>
<dbReference type="Pfam" id="PF01177">
    <property type="entry name" value="Asp_Glu_race"/>
    <property type="match status" value="1"/>
</dbReference>
<dbReference type="AlphaFoldDB" id="A0A1B9GIX8"/>
<evidence type="ECO:0000313" key="3">
    <source>
        <dbReference type="Proteomes" id="UP000092666"/>
    </source>
</evidence>
<name>A0A1B9GIX8_9TREE</name>
<comment type="similarity">
    <text evidence="1">Belongs to the HyuE racemase family.</text>
</comment>
<dbReference type="PANTHER" id="PTHR28047:SF5">
    <property type="entry name" value="PROTEIN DCG1"/>
    <property type="match status" value="1"/>
</dbReference>
<dbReference type="InterPro" id="IPR053714">
    <property type="entry name" value="Iso_Racemase_Enz_sf"/>
</dbReference>
<dbReference type="PANTHER" id="PTHR28047">
    <property type="entry name" value="PROTEIN DCG1"/>
    <property type="match status" value="1"/>
</dbReference>
<sequence length="296" mass="31071">MTKNLSPPPISSHPTSTKITSIGSESAQIRILYIGPTSNHQANVLRAKHFTSRISSDVSIDFYNAPKAAPRSIDGTRDGVISTALILQDLGLGDAQLEKDDYNTTKSIGVGSKSDQGIDLNGYGALIVGCFSNHPLVPALRESLPATPRVPPIISLMEVTIFFALQLGPTFGIVTTGRQWEPIFDEAVRALGISPSRYAGTRGCGHNAASVGDSVDGAVQPVIEAAIELVKNGASVIVLGCGAMITMRKAIEDAVSASPEIQARGRVHVPVIEGVQGAIDQAIAFARMMVSSASSR</sequence>
<protein>
    <recommendedName>
        <fullName evidence="4">Asp/Glu racemase</fullName>
    </recommendedName>
</protein>
<dbReference type="Gene3D" id="3.40.50.12500">
    <property type="match status" value="1"/>
</dbReference>
<evidence type="ECO:0000256" key="1">
    <source>
        <dbReference type="ARBA" id="ARBA00038414"/>
    </source>
</evidence>
<dbReference type="InterPro" id="IPR052186">
    <property type="entry name" value="Hydantoin_racemase-like"/>
</dbReference>
<accession>A0A1B9GIX8</accession>
<dbReference type="OrthoDB" id="412018at2759"/>
<dbReference type="Proteomes" id="UP000092666">
    <property type="component" value="Unassembled WGS sequence"/>
</dbReference>
<evidence type="ECO:0008006" key="4">
    <source>
        <dbReference type="Google" id="ProtNLM"/>
    </source>
</evidence>
<reference evidence="3" key="2">
    <citation type="submission" date="2013-12" db="EMBL/GenBank/DDBJ databases">
        <title>Evolution of pathogenesis and genome organization in the Tremellales.</title>
        <authorList>
            <person name="Cuomo C."/>
            <person name="Litvintseva A."/>
            <person name="Heitman J."/>
            <person name="Chen Y."/>
            <person name="Sun S."/>
            <person name="Springer D."/>
            <person name="Dromer F."/>
            <person name="Young S."/>
            <person name="Zeng Q."/>
            <person name="Chapman S."/>
            <person name="Gujja S."/>
            <person name="Saif S."/>
            <person name="Birren B."/>
        </authorList>
    </citation>
    <scope>NUCLEOTIDE SEQUENCE [LARGE SCALE GENOMIC DNA]</scope>
    <source>
        <strain evidence="3">BCC8398</strain>
    </source>
</reference>
<keyword evidence="3" id="KW-1185">Reference proteome</keyword>
<dbReference type="GO" id="GO:0047661">
    <property type="term" value="F:amino-acid racemase activity"/>
    <property type="evidence" value="ECO:0007669"/>
    <property type="project" value="InterPro"/>
</dbReference>
<dbReference type="InterPro" id="IPR015942">
    <property type="entry name" value="Asp/Glu/hydantoin_racemase"/>
</dbReference>
<organism evidence="2 3">
    <name type="scientific">Kwoniella heveanensis BCC8398</name>
    <dbReference type="NCBI Taxonomy" id="1296120"/>
    <lineage>
        <taxon>Eukaryota</taxon>
        <taxon>Fungi</taxon>
        <taxon>Dikarya</taxon>
        <taxon>Basidiomycota</taxon>
        <taxon>Agaricomycotina</taxon>
        <taxon>Tremellomycetes</taxon>
        <taxon>Tremellales</taxon>
        <taxon>Cryptococcaceae</taxon>
        <taxon>Kwoniella</taxon>
    </lineage>
</organism>
<reference evidence="2 3" key="1">
    <citation type="submission" date="2013-07" db="EMBL/GenBank/DDBJ databases">
        <title>The Genome Sequence of Cryptococcus heveanensis BCC8398.</title>
        <authorList>
            <consortium name="The Broad Institute Genome Sequencing Platform"/>
            <person name="Cuomo C."/>
            <person name="Litvintseva A."/>
            <person name="Chen Y."/>
            <person name="Heitman J."/>
            <person name="Sun S."/>
            <person name="Springer D."/>
            <person name="Dromer F."/>
            <person name="Young S.K."/>
            <person name="Zeng Q."/>
            <person name="Gargeya S."/>
            <person name="Fitzgerald M."/>
            <person name="Abouelleil A."/>
            <person name="Alvarado L."/>
            <person name="Berlin A.M."/>
            <person name="Chapman S.B."/>
            <person name="Dewar J."/>
            <person name="Goldberg J."/>
            <person name="Griggs A."/>
            <person name="Gujja S."/>
            <person name="Hansen M."/>
            <person name="Howarth C."/>
            <person name="Imamovic A."/>
            <person name="Larimer J."/>
            <person name="McCowan C."/>
            <person name="Murphy C."/>
            <person name="Pearson M."/>
            <person name="Priest M."/>
            <person name="Roberts A."/>
            <person name="Saif S."/>
            <person name="Shea T."/>
            <person name="Sykes S."/>
            <person name="Wortman J."/>
            <person name="Nusbaum C."/>
            <person name="Birren B."/>
        </authorList>
    </citation>
    <scope>NUCLEOTIDE SEQUENCE [LARGE SCALE GENOMIC DNA]</scope>
    <source>
        <strain evidence="2 3">BCC8398</strain>
    </source>
</reference>
<dbReference type="EMBL" id="KV700139">
    <property type="protein sequence ID" value="OCF30963.1"/>
    <property type="molecule type" value="Genomic_DNA"/>
</dbReference>
<dbReference type="STRING" id="1296120.A0A1B9GIX8"/>
<evidence type="ECO:0000313" key="2">
    <source>
        <dbReference type="EMBL" id="OCF30963.1"/>
    </source>
</evidence>
<gene>
    <name evidence="2" type="ORF">I316_07369</name>
</gene>